<dbReference type="InterPro" id="IPR020845">
    <property type="entry name" value="AMP-binding_CS"/>
</dbReference>
<keyword evidence="3" id="KW-0276">Fatty acid metabolism</keyword>
<dbReference type="PANTHER" id="PTHR43272:SF32">
    <property type="entry name" value="AMP-DEPENDENT SYNTHETASE_LIGASE DOMAIN-CONTAINING PROTEIN"/>
    <property type="match status" value="1"/>
</dbReference>
<evidence type="ECO:0000256" key="5">
    <source>
        <dbReference type="ARBA" id="ARBA00032875"/>
    </source>
</evidence>
<evidence type="ECO:0000256" key="3">
    <source>
        <dbReference type="ARBA" id="ARBA00022832"/>
    </source>
</evidence>
<feature type="compositionally biased region" description="Low complexity" evidence="6">
    <location>
        <begin position="25"/>
        <end position="36"/>
    </location>
</feature>
<feature type="region of interest" description="Disordered" evidence="6">
    <location>
        <begin position="1"/>
        <end position="57"/>
    </location>
</feature>
<reference evidence="8 9" key="1">
    <citation type="submission" date="2015-01" db="EMBL/GenBank/DDBJ databases">
        <title>Enhanced salinomycin production by adjusting the supply of polyketide extender units in Streptomyce albus DSM 41398.</title>
        <authorList>
            <person name="Lu C."/>
        </authorList>
    </citation>
    <scope>NUCLEOTIDE SEQUENCE [LARGE SCALE GENOMIC DNA]</scope>
    <source>
        <strain evidence="9">ATCC 21838 / DSM 41398 / FERM P-419 / JCM 4703 / NBRC 107858</strain>
    </source>
</reference>
<feature type="compositionally biased region" description="Pro residues" evidence="6">
    <location>
        <begin position="671"/>
        <end position="685"/>
    </location>
</feature>
<dbReference type="Proteomes" id="UP000031523">
    <property type="component" value="Chromosome"/>
</dbReference>
<evidence type="ECO:0000256" key="4">
    <source>
        <dbReference type="ARBA" id="ARBA00023098"/>
    </source>
</evidence>
<dbReference type="Pfam" id="PF00501">
    <property type="entry name" value="AMP-binding"/>
    <property type="match status" value="1"/>
</dbReference>
<keyword evidence="9" id="KW-1185">Reference proteome</keyword>
<dbReference type="GO" id="GO:0004467">
    <property type="term" value="F:long-chain fatty acid-CoA ligase activity"/>
    <property type="evidence" value="ECO:0007669"/>
    <property type="project" value="TreeGrafter"/>
</dbReference>
<comment type="similarity">
    <text evidence="1">Belongs to the ATP-dependent AMP-binding enzyme family.</text>
</comment>
<dbReference type="InterPro" id="IPR042099">
    <property type="entry name" value="ANL_N_sf"/>
</dbReference>
<name>A0A0B5EV75_STRA4</name>
<evidence type="ECO:0000256" key="2">
    <source>
        <dbReference type="ARBA" id="ARBA00022598"/>
    </source>
</evidence>
<evidence type="ECO:0000313" key="8">
    <source>
        <dbReference type="EMBL" id="AJE83140.1"/>
    </source>
</evidence>
<dbReference type="AlphaFoldDB" id="A0A0B5EV75"/>
<evidence type="ECO:0000256" key="6">
    <source>
        <dbReference type="SAM" id="MobiDB-lite"/>
    </source>
</evidence>
<evidence type="ECO:0000313" key="9">
    <source>
        <dbReference type="Proteomes" id="UP000031523"/>
    </source>
</evidence>
<dbReference type="PROSITE" id="PS00455">
    <property type="entry name" value="AMP_BINDING"/>
    <property type="match status" value="1"/>
</dbReference>
<feature type="compositionally biased region" description="Basic and acidic residues" evidence="6">
    <location>
        <begin position="656"/>
        <end position="667"/>
    </location>
</feature>
<proteinExistence type="inferred from homology"/>
<dbReference type="KEGG" id="sals:SLNWT_2764"/>
<dbReference type="CDD" id="cd05907">
    <property type="entry name" value="VL_LC_FACS_like"/>
    <property type="match status" value="1"/>
</dbReference>
<protein>
    <recommendedName>
        <fullName evidence="5">Acyl-CoA synthetase</fullName>
    </recommendedName>
</protein>
<dbReference type="Pfam" id="PF23562">
    <property type="entry name" value="AMP-binding_C_3"/>
    <property type="match status" value="1"/>
</dbReference>
<keyword evidence="2" id="KW-0436">Ligase</keyword>
<gene>
    <name evidence="8" type="ORF">SLNWT_2764</name>
</gene>
<accession>A0A0B5EV75</accession>
<dbReference type="SUPFAM" id="SSF56801">
    <property type="entry name" value="Acetyl-CoA synthetase-like"/>
    <property type="match status" value="1"/>
</dbReference>
<sequence length="685" mass="72928">MGPPSGHQPSGTAPGAAPPPGTPGGHTAQRPPTARGGDPRAARPAPPPTGEPLSDPALAPDRIRRLLAEAPSLAEVFQHTVAAVPDRVALRSSDGAVSYTWAEYDRRVRELAAGFAALGVGRGDTVALMLGNGPDFHLVDAALFHLGAVPFSVYNTSTPEQIAHVLANADNAVAVCEEAFLPRLRAAAADRLRHLVCTDGQPDGARTLAEVAAAGDPGFDFDAVWRRVGRQDVLTLIYTSGTTGPPKGVELTHGNILTNLGSLANLPELADRVVGGRLVSYLPDAHLANRYFAHYLAMITASSVTTVRDIRTVIEVLRAVHPTVFLGVPMFWYKIKAAVDAAVAAERGPKGHLARWAVRTGLEASRRSRFGGRRTLSLRLRHTLAERLVLARLREGIGLHRTIAPGTGAAPIAQETLEFFLGLGLPLLEGWGMSELSAVATMNRPGDIRPGSVGRALDGVELRLAEDGELLARGEIVMKGYRRDAQRTAEALDAEGWLHTGDIATIDAAGFVRIVDRKKELLINSAGKNMSPSNIENALRASCPLAASVVAVGDRRPYVVALVVLDPQAAPAFAERHGIHETSAAALAAHPLVRGAVERAVAEANGALSRVEQIRKYALLPVFWEPGGEELTPTLKLRRRPILEKYAQTVEALYASEERRPAAERGSTRPGPRPCPGPTRTPPPN</sequence>
<dbReference type="GO" id="GO:0016020">
    <property type="term" value="C:membrane"/>
    <property type="evidence" value="ECO:0007669"/>
    <property type="project" value="TreeGrafter"/>
</dbReference>
<dbReference type="Gene3D" id="3.40.50.12780">
    <property type="entry name" value="N-terminal domain of ligase-like"/>
    <property type="match status" value="1"/>
</dbReference>
<feature type="region of interest" description="Disordered" evidence="6">
    <location>
        <begin position="654"/>
        <end position="685"/>
    </location>
</feature>
<dbReference type="PANTHER" id="PTHR43272">
    <property type="entry name" value="LONG-CHAIN-FATTY-ACID--COA LIGASE"/>
    <property type="match status" value="1"/>
</dbReference>
<evidence type="ECO:0000259" key="7">
    <source>
        <dbReference type="Pfam" id="PF00501"/>
    </source>
</evidence>
<dbReference type="InterPro" id="IPR000873">
    <property type="entry name" value="AMP-dep_synth/lig_dom"/>
</dbReference>
<evidence type="ECO:0000256" key="1">
    <source>
        <dbReference type="ARBA" id="ARBA00006432"/>
    </source>
</evidence>
<organism evidence="8 9">
    <name type="scientific">Streptomyces albus (strain ATCC 21838 / DSM 41398 / FERM P-419 / JCM 4703 / NBRC 107858)</name>
    <dbReference type="NCBI Taxonomy" id="1081613"/>
    <lineage>
        <taxon>Bacteria</taxon>
        <taxon>Bacillati</taxon>
        <taxon>Actinomycetota</taxon>
        <taxon>Actinomycetes</taxon>
        <taxon>Kitasatosporales</taxon>
        <taxon>Streptomycetaceae</taxon>
        <taxon>Streptomyces</taxon>
    </lineage>
</organism>
<feature type="domain" description="AMP-dependent synthetase/ligase" evidence="7">
    <location>
        <begin position="77"/>
        <end position="481"/>
    </location>
</feature>
<dbReference type="EMBL" id="CP010519">
    <property type="protein sequence ID" value="AJE83140.1"/>
    <property type="molecule type" value="Genomic_DNA"/>
</dbReference>
<keyword evidence="4" id="KW-0443">Lipid metabolism</keyword>